<proteinExistence type="predicted"/>
<feature type="transmembrane region" description="Helical" evidence="1">
    <location>
        <begin position="12"/>
        <end position="31"/>
    </location>
</feature>
<keyword evidence="1" id="KW-0812">Transmembrane</keyword>
<gene>
    <name evidence="2" type="ORF">ACFSJG_05635</name>
</gene>
<comment type="caution">
    <text evidence="2">The sequence shown here is derived from an EMBL/GenBank/DDBJ whole genome shotgun (WGS) entry which is preliminary data.</text>
</comment>
<dbReference type="Proteomes" id="UP001597286">
    <property type="component" value="Unassembled WGS sequence"/>
</dbReference>
<dbReference type="RefSeq" id="WP_378484217.1">
    <property type="nucleotide sequence ID" value="NZ_JBHUFB010000007.1"/>
</dbReference>
<keyword evidence="1" id="KW-1133">Transmembrane helix</keyword>
<feature type="transmembrane region" description="Helical" evidence="1">
    <location>
        <begin position="37"/>
        <end position="55"/>
    </location>
</feature>
<name>A0ABW4NZQ7_9NOCA</name>
<evidence type="ECO:0000313" key="3">
    <source>
        <dbReference type="Proteomes" id="UP001597286"/>
    </source>
</evidence>
<keyword evidence="3" id="KW-1185">Reference proteome</keyword>
<evidence type="ECO:0008006" key="4">
    <source>
        <dbReference type="Google" id="ProtNLM"/>
    </source>
</evidence>
<accession>A0ABW4NZQ7</accession>
<protein>
    <recommendedName>
        <fullName evidence="4">Secreted protein</fullName>
    </recommendedName>
</protein>
<reference evidence="3" key="1">
    <citation type="journal article" date="2019" name="Int. J. Syst. Evol. Microbiol.">
        <title>The Global Catalogue of Microorganisms (GCM) 10K type strain sequencing project: providing services to taxonomists for standard genome sequencing and annotation.</title>
        <authorList>
            <consortium name="The Broad Institute Genomics Platform"/>
            <consortium name="The Broad Institute Genome Sequencing Center for Infectious Disease"/>
            <person name="Wu L."/>
            <person name="Ma J."/>
        </authorList>
    </citation>
    <scope>NUCLEOTIDE SEQUENCE [LARGE SCALE GENOMIC DNA]</scope>
    <source>
        <strain evidence="3">DT72</strain>
    </source>
</reference>
<dbReference type="EMBL" id="JBHUFB010000007">
    <property type="protein sequence ID" value="MFD1811688.1"/>
    <property type="molecule type" value="Genomic_DNA"/>
</dbReference>
<evidence type="ECO:0000256" key="1">
    <source>
        <dbReference type="SAM" id="Phobius"/>
    </source>
</evidence>
<evidence type="ECO:0000313" key="2">
    <source>
        <dbReference type="EMBL" id="MFD1811688.1"/>
    </source>
</evidence>
<sequence>MATAPSPSKKVLPKIIATCVFLAGLVGAVVGIWTLDVVVAVVWLVVATFSGFYLLKLRAEARGRLDPST</sequence>
<keyword evidence="1" id="KW-0472">Membrane</keyword>
<organism evidence="2 3">
    <name type="scientific">Rhodococcus gannanensis</name>
    <dbReference type="NCBI Taxonomy" id="1960308"/>
    <lineage>
        <taxon>Bacteria</taxon>
        <taxon>Bacillati</taxon>
        <taxon>Actinomycetota</taxon>
        <taxon>Actinomycetes</taxon>
        <taxon>Mycobacteriales</taxon>
        <taxon>Nocardiaceae</taxon>
        <taxon>Rhodococcus</taxon>
    </lineage>
</organism>